<reference evidence="1 2" key="1">
    <citation type="submission" date="2019-03" db="EMBL/GenBank/DDBJ databases">
        <title>Single cell metagenomics reveals metabolic interactions within the superorganism composed of flagellate Streblomastix strix and complex community of Bacteroidetes bacteria on its surface.</title>
        <authorList>
            <person name="Treitli S.C."/>
            <person name="Kolisko M."/>
            <person name="Husnik F."/>
            <person name="Keeling P."/>
            <person name="Hampl V."/>
        </authorList>
    </citation>
    <scope>NUCLEOTIDE SEQUENCE [LARGE SCALE GENOMIC DNA]</scope>
    <source>
        <strain evidence="1">ST1C</strain>
    </source>
</reference>
<proteinExistence type="predicted"/>
<sequence length="114" mass="12573">MRLSIGLVKPLCQLLHTEAVVQLLMMRIDRELVGCSKSFLFDLGKIDEGVSLLIYIICQEHLLLLRQIPFTAGAKVSVALSLPKSNTAVELSDLTRRLVSCNSLQTLAKAIIPK</sequence>
<dbReference type="AlphaFoldDB" id="A0A5J4UYR5"/>
<gene>
    <name evidence="1" type="ORF">EZS28_028938</name>
</gene>
<evidence type="ECO:0000313" key="2">
    <source>
        <dbReference type="Proteomes" id="UP000324800"/>
    </source>
</evidence>
<accession>A0A5J4UYR5</accession>
<dbReference type="Proteomes" id="UP000324800">
    <property type="component" value="Unassembled WGS sequence"/>
</dbReference>
<dbReference type="EMBL" id="SNRW01011156">
    <property type="protein sequence ID" value="KAA6375538.1"/>
    <property type="molecule type" value="Genomic_DNA"/>
</dbReference>
<name>A0A5J4UYR5_9EUKA</name>
<comment type="caution">
    <text evidence="1">The sequence shown here is derived from an EMBL/GenBank/DDBJ whole genome shotgun (WGS) entry which is preliminary data.</text>
</comment>
<evidence type="ECO:0000313" key="1">
    <source>
        <dbReference type="EMBL" id="KAA6375538.1"/>
    </source>
</evidence>
<organism evidence="1 2">
    <name type="scientific">Streblomastix strix</name>
    <dbReference type="NCBI Taxonomy" id="222440"/>
    <lineage>
        <taxon>Eukaryota</taxon>
        <taxon>Metamonada</taxon>
        <taxon>Preaxostyla</taxon>
        <taxon>Oxymonadida</taxon>
        <taxon>Streblomastigidae</taxon>
        <taxon>Streblomastix</taxon>
    </lineage>
</organism>
<protein>
    <submittedName>
        <fullName evidence="1">Uncharacterized protein</fullName>
    </submittedName>
</protein>